<evidence type="ECO:0000313" key="3">
    <source>
        <dbReference type="Proteomes" id="UP000507470"/>
    </source>
</evidence>
<reference evidence="2 3" key="1">
    <citation type="submission" date="2020-06" db="EMBL/GenBank/DDBJ databases">
        <authorList>
            <person name="Li R."/>
            <person name="Bekaert M."/>
        </authorList>
    </citation>
    <scope>NUCLEOTIDE SEQUENCE [LARGE SCALE GENOMIC DNA]</scope>
    <source>
        <strain evidence="3">wild</strain>
    </source>
</reference>
<sequence length="203" mass="23636">MVDRGQTMVKSMDNHCQPCLDLGQPWLSMPYPWLTMVNHGHVSQGHDDDVRNFSESLTSEEVNFLKIYRLCQKHAADAVRLIFDKHVPTSTITAHLGTFRSLKWNKNEQNLLFLVSGGSANSTEFDFSLLYKLIRNTFNHKIPRPTREWGPKPLSGDELVSDDIERIRYHRNSIAHNTELKINDKKFEDQWKDLSQVYKHIDN</sequence>
<accession>A0A6J8BH66</accession>
<dbReference type="AlphaFoldDB" id="A0A6J8BH66"/>
<feature type="domain" description="DZIP3-like HEPN" evidence="1">
    <location>
        <begin position="98"/>
        <end position="197"/>
    </location>
</feature>
<protein>
    <recommendedName>
        <fullName evidence="1">DZIP3-like HEPN domain-containing protein</fullName>
    </recommendedName>
</protein>
<evidence type="ECO:0000313" key="2">
    <source>
        <dbReference type="EMBL" id="CAC5383288.1"/>
    </source>
</evidence>
<dbReference type="EMBL" id="CACVKT020003357">
    <property type="protein sequence ID" value="CAC5383288.1"/>
    <property type="molecule type" value="Genomic_DNA"/>
</dbReference>
<dbReference type="Pfam" id="PF18738">
    <property type="entry name" value="HEPN_DZIP3"/>
    <property type="match status" value="1"/>
</dbReference>
<organism evidence="2 3">
    <name type="scientific">Mytilus coruscus</name>
    <name type="common">Sea mussel</name>
    <dbReference type="NCBI Taxonomy" id="42192"/>
    <lineage>
        <taxon>Eukaryota</taxon>
        <taxon>Metazoa</taxon>
        <taxon>Spiralia</taxon>
        <taxon>Lophotrochozoa</taxon>
        <taxon>Mollusca</taxon>
        <taxon>Bivalvia</taxon>
        <taxon>Autobranchia</taxon>
        <taxon>Pteriomorphia</taxon>
        <taxon>Mytilida</taxon>
        <taxon>Mytiloidea</taxon>
        <taxon>Mytilidae</taxon>
        <taxon>Mytilinae</taxon>
        <taxon>Mytilus</taxon>
    </lineage>
</organism>
<name>A0A6J8BH66_MYTCO</name>
<dbReference type="OrthoDB" id="5979063at2759"/>
<gene>
    <name evidence="2" type="ORF">MCOR_19052</name>
</gene>
<keyword evidence="3" id="KW-1185">Reference proteome</keyword>
<proteinExistence type="predicted"/>
<dbReference type="InterPro" id="IPR041249">
    <property type="entry name" value="HEPN_DZIP3"/>
</dbReference>
<evidence type="ECO:0000259" key="1">
    <source>
        <dbReference type="Pfam" id="PF18738"/>
    </source>
</evidence>
<dbReference type="Proteomes" id="UP000507470">
    <property type="component" value="Unassembled WGS sequence"/>
</dbReference>